<evidence type="ECO:0000256" key="8">
    <source>
        <dbReference type="ARBA" id="ARBA00023170"/>
    </source>
</evidence>
<dbReference type="PANTHER" id="PTHR24061">
    <property type="entry name" value="CALCIUM-SENSING RECEPTOR-RELATED"/>
    <property type="match status" value="1"/>
</dbReference>
<evidence type="ECO:0000259" key="12">
    <source>
        <dbReference type="PROSITE" id="PS50259"/>
    </source>
</evidence>
<feature type="non-terminal residue" evidence="13">
    <location>
        <position position="1"/>
    </location>
</feature>
<feature type="transmembrane region" description="Helical" evidence="11">
    <location>
        <begin position="519"/>
        <end position="542"/>
    </location>
</feature>
<evidence type="ECO:0000256" key="11">
    <source>
        <dbReference type="SAM" id="Phobius"/>
    </source>
</evidence>
<evidence type="ECO:0000313" key="14">
    <source>
        <dbReference type="Proteomes" id="UP000011518"/>
    </source>
</evidence>
<dbReference type="AlphaFoldDB" id="L9KGV1"/>
<dbReference type="GO" id="GO:0004930">
    <property type="term" value="F:G protein-coupled receptor activity"/>
    <property type="evidence" value="ECO:0007669"/>
    <property type="project" value="UniProtKB-KW"/>
</dbReference>
<keyword evidence="10" id="KW-0807">Transducer</keyword>
<dbReference type="Gene3D" id="2.10.50.30">
    <property type="entry name" value="GPCR, family 3, nine cysteines domain"/>
    <property type="match status" value="1"/>
</dbReference>
<evidence type="ECO:0000256" key="1">
    <source>
        <dbReference type="ARBA" id="ARBA00004651"/>
    </source>
</evidence>
<dbReference type="InterPro" id="IPR028082">
    <property type="entry name" value="Peripla_BP_I"/>
</dbReference>
<evidence type="ECO:0000256" key="2">
    <source>
        <dbReference type="ARBA" id="ARBA00022475"/>
    </source>
</evidence>
<dbReference type="InterPro" id="IPR038550">
    <property type="entry name" value="GPCR_3_9-Cys_sf"/>
</dbReference>
<dbReference type="PRINTS" id="PR00248">
    <property type="entry name" value="GPCRMGR"/>
</dbReference>
<accession>L9KGV1</accession>
<dbReference type="Pfam" id="PF00003">
    <property type="entry name" value="7tm_3"/>
    <property type="match status" value="1"/>
</dbReference>
<dbReference type="EMBL" id="KB320846">
    <property type="protein sequence ID" value="ELW61951.1"/>
    <property type="molecule type" value="Genomic_DNA"/>
</dbReference>
<organism evidence="13 14">
    <name type="scientific">Tupaia chinensis</name>
    <name type="common">Chinese tree shrew</name>
    <name type="synonym">Tupaia belangeri chinensis</name>
    <dbReference type="NCBI Taxonomy" id="246437"/>
    <lineage>
        <taxon>Eukaryota</taxon>
        <taxon>Metazoa</taxon>
        <taxon>Chordata</taxon>
        <taxon>Craniata</taxon>
        <taxon>Vertebrata</taxon>
        <taxon>Euteleostomi</taxon>
        <taxon>Mammalia</taxon>
        <taxon>Eutheria</taxon>
        <taxon>Euarchontoglires</taxon>
        <taxon>Scandentia</taxon>
        <taxon>Tupaiidae</taxon>
        <taxon>Tupaia</taxon>
    </lineage>
</organism>
<dbReference type="InterPro" id="IPR017978">
    <property type="entry name" value="GPCR_3_C"/>
</dbReference>
<dbReference type="InParanoid" id="L9KGV1"/>
<feature type="domain" description="G-protein coupled receptors family 3 profile" evidence="12">
    <location>
        <begin position="519"/>
        <end position="783"/>
    </location>
</feature>
<protein>
    <submittedName>
        <fullName evidence="13">Vomeronasal type-2 receptor 26</fullName>
    </submittedName>
</protein>
<dbReference type="FunFam" id="3.40.50.2300:FF:000024">
    <property type="entry name" value="Vomeronasal 2, receptor 73"/>
    <property type="match status" value="1"/>
</dbReference>
<dbReference type="Proteomes" id="UP000011518">
    <property type="component" value="Unassembled WGS sequence"/>
</dbReference>
<dbReference type="Gene3D" id="3.40.50.2300">
    <property type="match status" value="2"/>
</dbReference>
<keyword evidence="3 11" id="KW-0812">Transmembrane</keyword>
<dbReference type="GO" id="GO:0005886">
    <property type="term" value="C:plasma membrane"/>
    <property type="evidence" value="ECO:0007669"/>
    <property type="project" value="UniProtKB-SubCell"/>
</dbReference>
<feature type="transmembrane region" description="Helical" evidence="11">
    <location>
        <begin position="634"/>
        <end position="657"/>
    </location>
</feature>
<feature type="transmembrane region" description="Helical" evidence="11">
    <location>
        <begin position="589"/>
        <end position="613"/>
    </location>
</feature>
<keyword evidence="6" id="KW-0297">G-protein coupled receptor</keyword>
<reference evidence="14" key="2">
    <citation type="journal article" date="2013" name="Nat. Commun.">
        <title>Genome of the Chinese tree shrew.</title>
        <authorList>
            <person name="Fan Y."/>
            <person name="Huang Z.Y."/>
            <person name="Cao C.C."/>
            <person name="Chen C.S."/>
            <person name="Chen Y.X."/>
            <person name="Fan D.D."/>
            <person name="He J."/>
            <person name="Hou H.L."/>
            <person name="Hu L."/>
            <person name="Hu X.T."/>
            <person name="Jiang X.T."/>
            <person name="Lai R."/>
            <person name="Lang Y.S."/>
            <person name="Liang B."/>
            <person name="Liao S.G."/>
            <person name="Mu D."/>
            <person name="Ma Y.Y."/>
            <person name="Niu Y.Y."/>
            <person name="Sun X.Q."/>
            <person name="Xia J.Q."/>
            <person name="Xiao J."/>
            <person name="Xiong Z.Q."/>
            <person name="Xu L."/>
            <person name="Yang L."/>
            <person name="Zhang Y."/>
            <person name="Zhao W."/>
            <person name="Zhao X.D."/>
            <person name="Zheng Y.T."/>
            <person name="Zhou J.M."/>
            <person name="Zhu Y.B."/>
            <person name="Zhang G.J."/>
            <person name="Wang J."/>
            <person name="Yao Y.G."/>
        </authorList>
    </citation>
    <scope>NUCLEOTIDE SEQUENCE [LARGE SCALE GENOMIC DNA]</scope>
</reference>
<feature type="transmembrane region" description="Helical" evidence="11">
    <location>
        <begin position="745"/>
        <end position="768"/>
    </location>
</feature>
<proteinExistence type="predicted"/>
<reference evidence="14" key="1">
    <citation type="submission" date="2012-07" db="EMBL/GenBank/DDBJ databases">
        <title>Genome of the Chinese tree shrew, a rising model animal genetically related to primates.</title>
        <authorList>
            <person name="Zhang G."/>
            <person name="Fan Y."/>
            <person name="Yao Y."/>
            <person name="Huang Z."/>
        </authorList>
    </citation>
    <scope>NUCLEOTIDE SEQUENCE [LARGE SCALE GENOMIC DNA]</scope>
</reference>
<keyword evidence="8 13" id="KW-0675">Receptor</keyword>
<evidence type="ECO:0000256" key="7">
    <source>
        <dbReference type="ARBA" id="ARBA00023136"/>
    </source>
</evidence>
<evidence type="ECO:0000256" key="9">
    <source>
        <dbReference type="ARBA" id="ARBA00023180"/>
    </source>
</evidence>
<comment type="subcellular location">
    <subcellularLocation>
        <location evidence="1">Cell membrane</location>
        <topology evidence="1">Multi-pass membrane protein</topology>
    </subcellularLocation>
</comment>
<keyword evidence="9" id="KW-0325">Glycoprotein</keyword>
<dbReference type="eggNOG" id="KOG1056">
    <property type="taxonomic scope" value="Eukaryota"/>
</dbReference>
<dbReference type="CDD" id="cd15283">
    <property type="entry name" value="7tmC_V2R_pheromone"/>
    <property type="match status" value="1"/>
</dbReference>
<sequence>THYTYMLSFLFTIEEINRNPHLLPNISLGSDIYNAFPSEQNTMENALFLLSGGNQGFSNYNCQTQNQSVAIIVGTASDYSVQIGSLLELYKMPQVTYGPFDPVLSDKEQFPSLYQMAPKDGPVIYGIIWLLLHFGWTWVAVFASSDMKGMQFLQDLKDEMLKKDICVAFTKTLPAATGLYSIIDTHFVIQMQFHYSNAVSSANVYILFGDLGSFVTLHFVEGFYLISGKVWIVGNPYSAQWKLVFSYFSKMLHSFHGSLSFANKKKTIPGFKQFLETLKPYQYAGDFYFTKFWIDIFECSFAGSLCDKIGDCPPNSSLKFWTNFDMMTTSYFSYFIYNAVHAVAQVLHKMLLEKIEVRSPEDADHVILLPWQLHPFLRKSQFTNSEGDYMSFDDKKHMAQYDILNLVKISNVSWMLVKIGEFVSQSPDNQGMAINNETIKWPATFKKYYIQRQSVFMMAKLTISFHKKQRRFVKLKYGIFAFSPDAQQCTPCPAQKYPNSEKNHCHPKIVTFLAFEDSLGITLTSTALFFSVVTVAVLRLFLKHQDTPIVKANNWALSIILLISILLCFLCSLLFIGRPCTATCILRQVTFALVFTVAVSTVLAKTITVILAFKATKPGRTVRWLLVSGASNSVIPICSLIQVIVCAIWLGTFPPFIETDLHSEPRNLIIVCNKGSVIAFYCVLGYLGILALGSFTVAFLARNLPDTFNEAKFLTFSMLVFCSVWVTFLPVYHSTKGKFMVVVEVFSILASSAGLLGCIFAPKCYIILIRPDKNFFKSLKNRGIRHSEISTYKYQ</sequence>
<keyword evidence="14" id="KW-1185">Reference proteome</keyword>
<name>L9KGV1_TUPCH</name>
<evidence type="ECO:0000256" key="3">
    <source>
        <dbReference type="ARBA" id="ARBA00022692"/>
    </source>
</evidence>
<keyword evidence="4" id="KW-0732">Signal</keyword>
<evidence type="ECO:0000256" key="4">
    <source>
        <dbReference type="ARBA" id="ARBA00022729"/>
    </source>
</evidence>
<dbReference type="InterPro" id="IPR000337">
    <property type="entry name" value="GPCR_3"/>
</dbReference>
<feature type="transmembrane region" description="Helical" evidence="11">
    <location>
        <begin position="123"/>
        <end position="144"/>
    </location>
</feature>
<evidence type="ECO:0000313" key="13">
    <source>
        <dbReference type="EMBL" id="ELW61951.1"/>
    </source>
</evidence>
<feature type="transmembrane region" description="Helical" evidence="11">
    <location>
        <begin position="554"/>
        <end position="577"/>
    </location>
</feature>
<gene>
    <name evidence="13" type="ORF">TREES_T100010876</name>
</gene>
<dbReference type="PRINTS" id="PR01535">
    <property type="entry name" value="VOMERONASL2R"/>
</dbReference>
<dbReference type="PROSITE" id="PS50259">
    <property type="entry name" value="G_PROTEIN_RECEP_F3_4"/>
    <property type="match status" value="1"/>
</dbReference>
<feature type="transmembrane region" description="Helical" evidence="11">
    <location>
        <begin position="713"/>
        <end position="733"/>
    </location>
</feature>
<dbReference type="SUPFAM" id="SSF53822">
    <property type="entry name" value="Periplasmic binding protein-like I"/>
    <property type="match status" value="1"/>
</dbReference>
<keyword evidence="5 11" id="KW-1133">Transmembrane helix</keyword>
<evidence type="ECO:0000256" key="6">
    <source>
        <dbReference type="ARBA" id="ARBA00023040"/>
    </source>
</evidence>
<dbReference type="PANTHER" id="PTHR24061:SF545">
    <property type="entry name" value="VOMERONASAL 2, RECEPTOR 118-RELATED"/>
    <property type="match status" value="1"/>
</dbReference>
<feature type="transmembrane region" description="Helical" evidence="11">
    <location>
        <begin position="677"/>
        <end position="701"/>
    </location>
</feature>
<dbReference type="InterPro" id="IPR004073">
    <property type="entry name" value="GPCR_3_vmron_rcpt_2"/>
</dbReference>
<dbReference type="InterPro" id="IPR001828">
    <property type="entry name" value="ANF_lig-bd_rcpt"/>
</dbReference>
<evidence type="ECO:0000256" key="10">
    <source>
        <dbReference type="ARBA" id="ARBA00023224"/>
    </source>
</evidence>
<dbReference type="InterPro" id="IPR000068">
    <property type="entry name" value="GPCR_3_Ca_sens_rcpt-rel"/>
</dbReference>
<keyword evidence="7 11" id="KW-0472">Membrane</keyword>
<dbReference type="Pfam" id="PF01094">
    <property type="entry name" value="ANF_receptor"/>
    <property type="match status" value="1"/>
</dbReference>
<keyword evidence="2" id="KW-1003">Cell membrane</keyword>
<evidence type="ECO:0000256" key="5">
    <source>
        <dbReference type="ARBA" id="ARBA00022989"/>
    </source>
</evidence>